<accession>A0AAD8K975</accession>
<dbReference type="PANTHER" id="PTHR46740">
    <property type="entry name" value="PROTEIN DYAD"/>
    <property type="match status" value="1"/>
</dbReference>
<feature type="region of interest" description="Disordered" evidence="2">
    <location>
        <begin position="239"/>
        <end position="260"/>
    </location>
</feature>
<proteinExistence type="predicted"/>
<feature type="region of interest" description="Disordered" evidence="2">
    <location>
        <begin position="620"/>
        <end position="643"/>
    </location>
</feature>
<feature type="domain" description="PTC1-like winged helix-turn-helix" evidence="3">
    <location>
        <begin position="289"/>
        <end position="371"/>
    </location>
</feature>
<dbReference type="GO" id="GO:0007131">
    <property type="term" value="P:reciprocal meiotic recombination"/>
    <property type="evidence" value="ECO:0007669"/>
    <property type="project" value="InterPro"/>
</dbReference>
<protein>
    <recommendedName>
        <fullName evidence="3">PTC1-like winged helix-turn-helix domain-containing protein</fullName>
    </recommendedName>
</protein>
<feature type="region of interest" description="Disordered" evidence="2">
    <location>
        <begin position="503"/>
        <end position="526"/>
    </location>
</feature>
<dbReference type="PANTHER" id="PTHR46740:SF2">
    <property type="entry name" value="PROTEIN DYAD"/>
    <property type="match status" value="1"/>
</dbReference>
<dbReference type="InterPro" id="IPR044221">
    <property type="entry name" value="DYAD/AMEIOTIC1"/>
</dbReference>
<evidence type="ECO:0000313" key="5">
    <source>
        <dbReference type="Proteomes" id="UP001229421"/>
    </source>
</evidence>
<dbReference type="Pfam" id="PF25874">
    <property type="entry name" value="WHD_plant_repro"/>
    <property type="match status" value="1"/>
</dbReference>
<dbReference type="EMBL" id="JAUHHV010000008">
    <property type="protein sequence ID" value="KAK1415375.1"/>
    <property type="molecule type" value="Genomic_DNA"/>
</dbReference>
<evidence type="ECO:0000259" key="3">
    <source>
        <dbReference type="Pfam" id="PF25874"/>
    </source>
</evidence>
<dbReference type="InterPro" id="IPR059080">
    <property type="entry name" value="WHD_PTC1"/>
</dbReference>
<evidence type="ECO:0000256" key="2">
    <source>
        <dbReference type="SAM" id="MobiDB-lite"/>
    </source>
</evidence>
<dbReference type="Proteomes" id="UP001229421">
    <property type="component" value="Unassembled WGS sequence"/>
</dbReference>
<reference evidence="4" key="1">
    <citation type="journal article" date="2023" name="bioRxiv">
        <title>Improved chromosome-level genome assembly for marigold (Tagetes erecta).</title>
        <authorList>
            <person name="Jiang F."/>
            <person name="Yuan L."/>
            <person name="Wang S."/>
            <person name="Wang H."/>
            <person name="Xu D."/>
            <person name="Wang A."/>
            <person name="Fan W."/>
        </authorList>
    </citation>
    <scope>NUCLEOTIDE SEQUENCE</scope>
    <source>
        <strain evidence="4">WSJ</strain>
        <tissue evidence="4">Leaf</tissue>
    </source>
</reference>
<name>A0AAD8K975_TARER</name>
<dbReference type="GO" id="GO:0051177">
    <property type="term" value="P:meiotic sister chromatid cohesion"/>
    <property type="evidence" value="ECO:0007669"/>
    <property type="project" value="InterPro"/>
</dbReference>
<dbReference type="AlphaFoldDB" id="A0AAD8K975"/>
<keyword evidence="1" id="KW-0175">Coiled coil</keyword>
<gene>
    <name evidence="4" type="ORF">QVD17_31156</name>
</gene>
<evidence type="ECO:0000313" key="4">
    <source>
        <dbReference type="EMBL" id="KAK1415375.1"/>
    </source>
</evidence>
<feature type="coiled-coil region" evidence="1">
    <location>
        <begin position="410"/>
        <end position="448"/>
    </location>
</feature>
<feature type="compositionally biased region" description="Low complexity" evidence="2">
    <location>
        <begin position="633"/>
        <end position="643"/>
    </location>
</feature>
<comment type="caution">
    <text evidence="4">The sequence shown here is derived from an EMBL/GenBank/DDBJ whole genome shotgun (WGS) entry which is preliminary data.</text>
</comment>
<keyword evidence="5" id="KW-1185">Reference proteome</keyword>
<evidence type="ECO:0000256" key="1">
    <source>
        <dbReference type="SAM" id="Coils"/>
    </source>
</evidence>
<organism evidence="4 5">
    <name type="scientific">Tagetes erecta</name>
    <name type="common">African marigold</name>
    <dbReference type="NCBI Taxonomy" id="13708"/>
    <lineage>
        <taxon>Eukaryota</taxon>
        <taxon>Viridiplantae</taxon>
        <taxon>Streptophyta</taxon>
        <taxon>Embryophyta</taxon>
        <taxon>Tracheophyta</taxon>
        <taxon>Spermatophyta</taxon>
        <taxon>Magnoliopsida</taxon>
        <taxon>eudicotyledons</taxon>
        <taxon>Gunneridae</taxon>
        <taxon>Pentapetalae</taxon>
        <taxon>asterids</taxon>
        <taxon>campanulids</taxon>
        <taxon>Asterales</taxon>
        <taxon>Asteraceae</taxon>
        <taxon>Asteroideae</taxon>
        <taxon>Heliantheae alliance</taxon>
        <taxon>Tageteae</taxon>
        <taxon>Tagetes</taxon>
    </lineage>
</organism>
<sequence>MKRSCMALQIQDFAFAVTESEITSLKWQETDKMAQSQLPHLASQWMVNFEAGEVPDEEIELGSVYEMYHKNLPPRTPVQLMSTRVVMVSEKTAFNVGIRYPSSRSLRVYFSSGVREMYPALDEKFVMGTKLARKVLLRQVPSKEFAEKKHLECFWVVNPNSQVIKTHVKNEEMGLARELKNNMITWGVRRQVMFVQSSKDLSNTQSSSSFVQGEEEQVQNQQEIKNVVCKEDEEIGNEENVEAEEEIQHASTRTLRKRKKGKIVNHSWQVNRKAMKKCRKLAVKNPTDRWSKERYLAAEVSLLEAMKEKKAMIGNPITRPELRVEARKRIGDTGLLDHLLKHVANKVAPGGTLRFRRSHNADGAMEYWLEDADLVKIRKDAGVKDPFWIPPPGWKLGDSPIQDPIVAKEINHLKQEISNIKRESEEEIAKIRREIEELASKNKQDQSEAIVVSEHIDSNPKQLMDIFNYLMHHLESGKSHDGVANSILPKAWKQTAEFGKEKTEAATKGSLSAEDEEKGSEKVAEKNVTGNGRTLVANAAEGKAAKIERLKSAFRIICRPQARTILWPNMVNSPPTTQPSSQVEDLLVVPTPPSVNSITPPKPLYQLLPSDPVKPIPERRPLTLSTLPPPPSTINSLTHSHII</sequence>